<dbReference type="Pfam" id="PF08392">
    <property type="entry name" value="FAE1_CUT1_RppA"/>
    <property type="match status" value="1"/>
</dbReference>
<dbReference type="OrthoDB" id="1929806at2759"/>
<dbReference type="InterPro" id="IPR012392">
    <property type="entry name" value="3-ktacl-CoA_syn"/>
</dbReference>
<keyword evidence="1" id="KW-0012">Acyltransferase</keyword>
<gene>
    <name evidence="4" type="ORF">NE237_030979</name>
</gene>
<dbReference type="Gene3D" id="3.40.47.10">
    <property type="match status" value="1"/>
</dbReference>
<reference evidence="4" key="1">
    <citation type="journal article" date="2023" name="Plant J.">
        <title>The genome of the king protea, Protea cynaroides.</title>
        <authorList>
            <person name="Chang J."/>
            <person name="Duong T.A."/>
            <person name="Schoeman C."/>
            <person name="Ma X."/>
            <person name="Roodt D."/>
            <person name="Barker N."/>
            <person name="Li Z."/>
            <person name="Van de Peer Y."/>
            <person name="Mizrachi E."/>
        </authorList>
    </citation>
    <scope>NUCLEOTIDE SEQUENCE</scope>
    <source>
        <tissue evidence="4">Young leaves</tissue>
    </source>
</reference>
<feature type="chain" id="PRO_5040282848" description="FAE domain-containing protein" evidence="2">
    <location>
        <begin position="23"/>
        <end position="149"/>
    </location>
</feature>
<dbReference type="PANTHER" id="PTHR31561">
    <property type="entry name" value="3-KETOACYL-COA SYNTHASE"/>
    <property type="match status" value="1"/>
</dbReference>
<dbReference type="AlphaFoldDB" id="A0A9Q0GY76"/>
<accession>A0A9Q0GY76</accession>
<evidence type="ECO:0000313" key="5">
    <source>
        <dbReference type="Proteomes" id="UP001141806"/>
    </source>
</evidence>
<sequence length="149" mass="16983">MKITFGGSLSSLLLFRWYTLYPMENITLNWYFGNDRSMLVSNCLFRMGGAAILLSNKRVGVSLSKELMAVAGDARRPTSPPWAPHVIPMSEQVAFLCYIGWEEAFQDEDQALHPRFQMALSISASMQVVELYWMNWRRTCSSRLAYGAI</sequence>
<dbReference type="Proteomes" id="UP001141806">
    <property type="component" value="Unassembled WGS sequence"/>
</dbReference>
<comment type="caution">
    <text evidence="4">The sequence shown here is derived from an EMBL/GenBank/DDBJ whole genome shotgun (WGS) entry which is preliminary data.</text>
</comment>
<feature type="domain" description="FAE" evidence="3">
    <location>
        <begin position="23"/>
        <end position="58"/>
    </location>
</feature>
<proteinExistence type="predicted"/>
<keyword evidence="1" id="KW-0808">Transferase</keyword>
<evidence type="ECO:0000313" key="4">
    <source>
        <dbReference type="EMBL" id="KAJ4954147.1"/>
    </source>
</evidence>
<organism evidence="4 5">
    <name type="scientific">Protea cynaroides</name>
    <dbReference type="NCBI Taxonomy" id="273540"/>
    <lineage>
        <taxon>Eukaryota</taxon>
        <taxon>Viridiplantae</taxon>
        <taxon>Streptophyta</taxon>
        <taxon>Embryophyta</taxon>
        <taxon>Tracheophyta</taxon>
        <taxon>Spermatophyta</taxon>
        <taxon>Magnoliopsida</taxon>
        <taxon>Proteales</taxon>
        <taxon>Proteaceae</taxon>
        <taxon>Protea</taxon>
    </lineage>
</organism>
<dbReference type="GO" id="GO:0016747">
    <property type="term" value="F:acyltransferase activity, transferring groups other than amino-acyl groups"/>
    <property type="evidence" value="ECO:0007669"/>
    <property type="project" value="InterPro"/>
</dbReference>
<dbReference type="InterPro" id="IPR013601">
    <property type="entry name" value="FAE1_typ3_polyketide_synth"/>
</dbReference>
<dbReference type="GO" id="GO:0006633">
    <property type="term" value="P:fatty acid biosynthetic process"/>
    <property type="evidence" value="ECO:0007669"/>
    <property type="project" value="InterPro"/>
</dbReference>
<name>A0A9Q0GY76_9MAGN</name>
<feature type="signal peptide" evidence="2">
    <location>
        <begin position="1"/>
        <end position="22"/>
    </location>
</feature>
<evidence type="ECO:0000259" key="3">
    <source>
        <dbReference type="Pfam" id="PF08392"/>
    </source>
</evidence>
<dbReference type="EMBL" id="JAMYWD010000012">
    <property type="protein sequence ID" value="KAJ4954147.1"/>
    <property type="molecule type" value="Genomic_DNA"/>
</dbReference>
<dbReference type="InterPro" id="IPR016039">
    <property type="entry name" value="Thiolase-like"/>
</dbReference>
<keyword evidence="5" id="KW-1185">Reference proteome</keyword>
<dbReference type="GO" id="GO:0016020">
    <property type="term" value="C:membrane"/>
    <property type="evidence" value="ECO:0007669"/>
    <property type="project" value="InterPro"/>
</dbReference>
<dbReference type="SUPFAM" id="SSF53901">
    <property type="entry name" value="Thiolase-like"/>
    <property type="match status" value="1"/>
</dbReference>
<evidence type="ECO:0000256" key="2">
    <source>
        <dbReference type="SAM" id="SignalP"/>
    </source>
</evidence>
<protein>
    <recommendedName>
        <fullName evidence="3">FAE domain-containing protein</fullName>
    </recommendedName>
</protein>
<keyword evidence="2" id="KW-0732">Signal</keyword>
<evidence type="ECO:0000256" key="1">
    <source>
        <dbReference type="ARBA" id="ARBA00023315"/>
    </source>
</evidence>